<reference evidence="1" key="1">
    <citation type="submission" date="2022-07" db="EMBL/GenBank/DDBJ databases">
        <title>Genome Sequence of Lecanicillium saksenae.</title>
        <authorList>
            <person name="Buettner E."/>
        </authorList>
    </citation>
    <scope>NUCLEOTIDE SEQUENCE</scope>
    <source>
        <strain evidence="1">VT-O1</strain>
    </source>
</reference>
<evidence type="ECO:0000313" key="1">
    <source>
        <dbReference type="EMBL" id="KAJ3485610.1"/>
    </source>
</evidence>
<accession>A0ACC1QQA2</accession>
<organism evidence="1 2">
    <name type="scientific">Lecanicillium saksenae</name>
    <dbReference type="NCBI Taxonomy" id="468837"/>
    <lineage>
        <taxon>Eukaryota</taxon>
        <taxon>Fungi</taxon>
        <taxon>Dikarya</taxon>
        <taxon>Ascomycota</taxon>
        <taxon>Pezizomycotina</taxon>
        <taxon>Sordariomycetes</taxon>
        <taxon>Hypocreomycetidae</taxon>
        <taxon>Hypocreales</taxon>
        <taxon>Cordycipitaceae</taxon>
        <taxon>Lecanicillium</taxon>
    </lineage>
</organism>
<keyword evidence="2" id="KW-1185">Reference proteome</keyword>
<evidence type="ECO:0000313" key="2">
    <source>
        <dbReference type="Proteomes" id="UP001148737"/>
    </source>
</evidence>
<comment type="caution">
    <text evidence="1">The sequence shown here is derived from an EMBL/GenBank/DDBJ whole genome shotgun (WGS) entry which is preliminary data.</text>
</comment>
<sequence length="484" mass="52960">MVPGTGKKRLSRVASSTAIVDEVEDGNGSAGGASVAASDPSYAKPFSQALLFNLASFILPALYSTLSKLWVARIDASLVATTDTYTYIGVVVEIINEGLPRAAWVIIGDKASRSLSQRLALTQHSYSRAARLQHSQAPLSQARPVATVEVAVSSATRALDRPDVPFVISTAKFAVNIVLDLLIVSPFHVGNHKPSVLHQAAILLACNFVSALVGLLYFLWRNSLVVSRSNISGRESTRPKLKFLRVLAGPGIFTFVESAIRNVLYLWLVTNIVSMGTTYATAWGVFNTIRWGLVMVPVQALEQTSLTFTGHVWGAFRNNIGTSTLRPVVDTSTIISIMRPAAVSVLLAILFEVPVCLFLSFFGAQPFARYLSGSDDVAEVAAMMWRTIDWCYIFYAMSTQMATVLLATRPRWYLGQSLVSNLLYVLPWAIVCQTAHLDAEHAWTYHSFVFGGSLVFSFVDILVVGGLWIWMLKAGRMRLETITL</sequence>
<dbReference type="Proteomes" id="UP001148737">
    <property type="component" value="Unassembled WGS sequence"/>
</dbReference>
<proteinExistence type="predicted"/>
<dbReference type="EMBL" id="JANAKD010000948">
    <property type="protein sequence ID" value="KAJ3485610.1"/>
    <property type="molecule type" value="Genomic_DNA"/>
</dbReference>
<name>A0ACC1QQA2_9HYPO</name>
<gene>
    <name evidence="1" type="ORF">NLG97_g6777</name>
</gene>
<protein>
    <submittedName>
        <fullName evidence="1">Uncharacterized protein</fullName>
    </submittedName>
</protein>